<keyword evidence="6" id="KW-0808">Transferase</keyword>
<dbReference type="Pfam" id="PF04191">
    <property type="entry name" value="PEMT"/>
    <property type="match status" value="1"/>
</dbReference>
<proteinExistence type="predicted"/>
<dbReference type="Proteomes" id="UP000289792">
    <property type="component" value="Unassembled WGS sequence"/>
</dbReference>
<dbReference type="AlphaFoldDB" id="A0A4Q0XCS3"/>
<name>A0A4Q0XCS3_9FLAO</name>
<reference evidence="6 7" key="1">
    <citation type="submission" date="2019-01" db="EMBL/GenBank/DDBJ databases">
        <title>Genome sequence of the Antarctic species Gelidibacter gilvus ACAM 158(T).</title>
        <authorList>
            <person name="Bowman J.P."/>
        </authorList>
    </citation>
    <scope>NUCLEOTIDE SEQUENCE [LARGE SCALE GENOMIC DNA]</scope>
    <source>
        <strain evidence="6 7">IC158</strain>
    </source>
</reference>
<keyword evidence="3 5" id="KW-1133">Transmembrane helix</keyword>
<keyword evidence="6" id="KW-0489">Methyltransferase</keyword>
<evidence type="ECO:0000256" key="5">
    <source>
        <dbReference type="SAM" id="Phobius"/>
    </source>
</evidence>
<dbReference type="InterPro" id="IPR052527">
    <property type="entry name" value="Metal_cation-efflux_comp"/>
</dbReference>
<evidence type="ECO:0000313" key="7">
    <source>
        <dbReference type="Proteomes" id="UP000289792"/>
    </source>
</evidence>
<dbReference type="EMBL" id="SDDZ01000023">
    <property type="protein sequence ID" value="RXJ43752.1"/>
    <property type="molecule type" value="Genomic_DNA"/>
</dbReference>
<dbReference type="InterPro" id="IPR007318">
    <property type="entry name" value="Phopholipid_MeTrfase"/>
</dbReference>
<keyword evidence="7" id="KW-1185">Reference proteome</keyword>
<evidence type="ECO:0000256" key="2">
    <source>
        <dbReference type="ARBA" id="ARBA00022692"/>
    </source>
</evidence>
<organism evidence="6 7">
    <name type="scientific">Gelidibacter gilvus</name>
    <dbReference type="NCBI Taxonomy" id="59602"/>
    <lineage>
        <taxon>Bacteria</taxon>
        <taxon>Pseudomonadati</taxon>
        <taxon>Bacteroidota</taxon>
        <taxon>Flavobacteriia</taxon>
        <taxon>Flavobacteriales</taxon>
        <taxon>Flavobacteriaceae</taxon>
        <taxon>Gelidibacter</taxon>
    </lineage>
</organism>
<protein>
    <submittedName>
        <fullName evidence="6">Isoprenylcysteine carboxylmethyltransferase family protein</fullName>
    </submittedName>
</protein>
<comment type="caution">
    <text evidence="6">The sequence shown here is derived from an EMBL/GenBank/DDBJ whole genome shotgun (WGS) entry which is preliminary data.</text>
</comment>
<feature type="transmembrane region" description="Helical" evidence="5">
    <location>
        <begin position="87"/>
        <end position="108"/>
    </location>
</feature>
<dbReference type="RefSeq" id="WP_129019086.1">
    <property type="nucleotide sequence ID" value="NZ_SDDZ01000023.1"/>
</dbReference>
<dbReference type="GO" id="GO:0012505">
    <property type="term" value="C:endomembrane system"/>
    <property type="evidence" value="ECO:0007669"/>
    <property type="project" value="UniProtKB-SubCell"/>
</dbReference>
<dbReference type="Gene3D" id="1.20.120.1630">
    <property type="match status" value="1"/>
</dbReference>
<gene>
    <name evidence="6" type="ORF">ESZ48_18990</name>
</gene>
<feature type="transmembrane region" description="Helical" evidence="5">
    <location>
        <begin position="12"/>
        <end position="32"/>
    </location>
</feature>
<sequence length="157" mass="18273">MKTKIDHPGVYLPPPLFYVLIFFISIFAQRQFPLPKTFWETNFAFIAGTIFVITGLAFLLPAFVRFFKTKNTLITIKPANSLQTSGIYAISRNPMYLGLLALYTGIAFFKGNLWTFLFIPFVILVVTKFIILKEEQYLGRNFGTDYIEYCKKVRRWI</sequence>
<dbReference type="OrthoDB" id="9809773at2"/>
<accession>A0A4Q0XCS3</accession>
<dbReference type="GO" id="GO:0008168">
    <property type="term" value="F:methyltransferase activity"/>
    <property type="evidence" value="ECO:0007669"/>
    <property type="project" value="UniProtKB-KW"/>
</dbReference>
<dbReference type="PANTHER" id="PTHR43847">
    <property type="entry name" value="BLL3993 PROTEIN"/>
    <property type="match status" value="1"/>
</dbReference>
<dbReference type="PANTHER" id="PTHR43847:SF1">
    <property type="entry name" value="BLL3993 PROTEIN"/>
    <property type="match status" value="1"/>
</dbReference>
<dbReference type="GO" id="GO:0032259">
    <property type="term" value="P:methylation"/>
    <property type="evidence" value="ECO:0007669"/>
    <property type="project" value="UniProtKB-KW"/>
</dbReference>
<keyword evidence="2 5" id="KW-0812">Transmembrane</keyword>
<evidence type="ECO:0000256" key="4">
    <source>
        <dbReference type="ARBA" id="ARBA00023136"/>
    </source>
</evidence>
<feature type="transmembrane region" description="Helical" evidence="5">
    <location>
        <begin position="44"/>
        <end position="67"/>
    </location>
</feature>
<evidence type="ECO:0000256" key="1">
    <source>
        <dbReference type="ARBA" id="ARBA00004127"/>
    </source>
</evidence>
<evidence type="ECO:0000256" key="3">
    <source>
        <dbReference type="ARBA" id="ARBA00022989"/>
    </source>
</evidence>
<keyword evidence="4 5" id="KW-0472">Membrane</keyword>
<evidence type="ECO:0000313" key="6">
    <source>
        <dbReference type="EMBL" id="RXJ43752.1"/>
    </source>
</evidence>
<comment type="subcellular location">
    <subcellularLocation>
        <location evidence="1">Endomembrane system</location>
        <topology evidence="1">Multi-pass membrane protein</topology>
    </subcellularLocation>
</comment>
<feature type="transmembrane region" description="Helical" evidence="5">
    <location>
        <begin position="114"/>
        <end position="132"/>
    </location>
</feature>